<accession>A0A7X1A5S3</accession>
<proteinExistence type="predicted"/>
<reference evidence="3 4" key="1">
    <citation type="submission" date="2020-03" db="EMBL/GenBank/DDBJ databases">
        <title>Soil Listeria distribution.</title>
        <authorList>
            <person name="Liao J."/>
            <person name="Wiedmann M."/>
        </authorList>
    </citation>
    <scope>NUCLEOTIDE SEQUENCE [LARGE SCALE GENOMIC DNA]</scope>
    <source>
        <strain evidence="3 4">FSL L7-1850</strain>
    </source>
</reference>
<dbReference type="SUPFAM" id="SSF55347">
    <property type="entry name" value="Glyceraldehyde-3-phosphate dehydrogenase-like, C-terminal domain"/>
    <property type="match status" value="1"/>
</dbReference>
<dbReference type="Pfam" id="PF22725">
    <property type="entry name" value="GFO_IDH_MocA_C3"/>
    <property type="match status" value="1"/>
</dbReference>
<name>A0A7X1A5S3_9LIST</name>
<evidence type="ECO:0000259" key="2">
    <source>
        <dbReference type="Pfam" id="PF22725"/>
    </source>
</evidence>
<evidence type="ECO:0000313" key="4">
    <source>
        <dbReference type="Proteomes" id="UP000546244"/>
    </source>
</evidence>
<evidence type="ECO:0000313" key="3">
    <source>
        <dbReference type="EMBL" id="MBC2371793.1"/>
    </source>
</evidence>
<dbReference type="PANTHER" id="PTHR43054:SF1">
    <property type="entry name" value="SCYLLO-INOSITOL 2-DEHYDROGENASE (NADP(+)) IOLU"/>
    <property type="match status" value="1"/>
</dbReference>
<dbReference type="InterPro" id="IPR036291">
    <property type="entry name" value="NAD(P)-bd_dom_sf"/>
</dbReference>
<protein>
    <submittedName>
        <fullName evidence="3">Gfo/Idh/MocA family oxidoreductase</fullName>
    </submittedName>
</protein>
<comment type="caution">
    <text evidence="3">The sequence shown here is derived from an EMBL/GenBank/DDBJ whole genome shotgun (WGS) entry which is preliminary data.</text>
</comment>
<evidence type="ECO:0000259" key="1">
    <source>
        <dbReference type="Pfam" id="PF01408"/>
    </source>
</evidence>
<dbReference type="GO" id="GO:0000166">
    <property type="term" value="F:nucleotide binding"/>
    <property type="evidence" value="ECO:0007669"/>
    <property type="project" value="InterPro"/>
</dbReference>
<dbReference type="Proteomes" id="UP000546244">
    <property type="component" value="Unassembled WGS sequence"/>
</dbReference>
<feature type="domain" description="GFO/IDH/MocA-like oxidoreductase" evidence="2">
    <location>
        <begin position="141"/>
        <end position="247"/>
    </location>
</feature>
<dbReference type="InterPro" id="IPR055170">
    <property type="entry name" value="GFO_IDH_MocA-like_dom"/>
</dbReference>
<dbReference type="Gene3D" id="3.40.50.720">
    <property type="entry name" value="NAD(P)-binding Rossmann-like Domain"/>
    <property type="match status" value="1"/>
</dbReference>
<sequence>MRKINIAVFGTGQISEQVCQWITNSEKANLQAICGRNVTRVSELARIYRPHNTYVSIEALLLDPAIEVVYIASPNATHYDYTKLVLQKKKHVIVEKTAFYTTKQTKEMFHLAEQNQVMLFEAMRTIYEPNFKILSENLSCIGELHSVTLRYQNYSKQCLLSNQPAILDDAHGGGTLRTIGIYPIYIAVALFGKPETVYYHRQKKEESKDYGGTLVLDYKTHPVIINVSKIANSLETHSEFYGSKGTLKLDRCFDIKDLTYFPLQKRSEAIATYAVTTNGIEHEFNYFINAIENKSYKYYRQAKALTLLTADIIELALGFGKKDIK</sequence>
<feature type="domain" description="Gfo/Idh/MocA-like oxidoreductase N-terminal" evidence="1">
    <location>
        <begin position="4"/>
        <end position="120"/>
    </location>
</feature>
<dbReference type="InterPro" id="IPR000683">
    <property type="entry name" value="Gfo/Idh/MocA-like_OxRdtase_N"/>
</dbReference>
<dbReference type="Pfam" id="PF01408">
    <property type="entry name" value="GFO_IDH_MocA"/>
    <property type="match status" value="1"/>
</dbReference>
<dbReference type="AlphaFoldDB" id="A0A7X1A5S3"/>
<dbReference type="Gene3D" id="3.30.360.10">
    <property type="entry name" value="Dihydrodipicolinate Reductase, domain 2"/>
    <property type="match status" value="1"/>
</dbReference>
<gene>
    <name evidence="3" type="ORF">HBP98_07280</name>
</gene>
<dbReference type="RefSeq" id="WP_185618610.1">
    <property type="nucleotide sequence ID" value="NZ_JAARMV010000002.1"/>
</dbReference>
<dbReference type="EMBL" id="JAARMV010000002">
    <property type="protein sequence ID" value="MBC2371793.1"/>
    <property type="molecule type" value="Genomic_DNA"/>
</dbReference>
<organism evidence="3 4">
    <name type="scientific">Listeria booriae</name>
    <dbReference type="NCBI Taxonomy" id="1552123"/>
    <lineage>
        <taxon>Bacteria</taxon>
        <taxon>Bacillati</taxon>
        <taxon>Bacillota</taxon>
        <taxon>Bacilli</taxon>
        <taxon>Bacillales</taxon>
        <taxon>Listeriaceae</taxon>
        <taxon>Listeria</taxon>
    </lineage>
</organism>
<dbReference type="PANTHER" id="PTHR43054">
    <property type="match status" value="1"/>
</dbReference>
<dbReference type="SUPFAM" id="SSF51735">
    <property type="entry name" value="NAD(P)-binding Rossmann-fold domains"/>
    <property type="match status" value="1"/>
</dbReference>